<dbReference type="InterPro" id="IPR011990">
    <property type="entry name" value="TPR-like_helical_dom_sf"/>
</dbReference>
<evidence type="ECO:0000256" key="3">
    <source>
        <dbReference type="ARBA" id="ARBA00022737"/>
    </source>
</evidence>
<dbReference type="STRING" id="1150112.SAMN04487893_105126"/>
<name>A0A1I3QAE8_9FLAO</name>
<dbReference type="InterPro" id="IPR019734">
    <property type="entry name" value="TPR_rpt"/>
</dbReference>
<dbReference type="PANTHER" id="PTHR45954:SF1">
    <property type="entry name" value="LD33695P"/>
    <property type="match status" value="1"/>
</dbReference>
<keyword evidence="5" id="KW-0175">Coiled coil</keyword>
<evidence type="ECO:0000313" key="8">
    <source>
        <dbReference type="Proteomes" id="UP000243887"/>
    </source>
</evidence>
<dbReference type="SMART" id="SM00028">
    <property type="entry name" value="TPR"/>
    <property type="match status" value="5"/>
</dbReference>
<keyword evidence="3" id="KW-0677">Repeat</keyword>
<protein>
    <submittedName>
        <fullName evidence="7">Tetratricopeptide repeat-containing protein</fullName>
    </submittedName>
</protein>
<dbReference type="GO" id="GO:0005092">
    <property type="term" value="F:GDP-dissociation inhibitor activity"/>
    <property type="evidence" value="ECO:0007669"/>
    <property type="project" value="TreeGrafter"/>
</dbReference>
<dbReference type="InterPro" id="IPR052386">
    <property type="entry name" value="GPSM"/>
</dbReference>
<feature type="transmembrane region" description="Helical" evidence="6">
    <location>
        <begin position="7"/>
        <end position="25"/>
    </location>
</feature>
<sequence length="585" mass="67543">MFNRSSWIKYVAVILILLIGLFFVWTQFEQKEFSKNEAGFIEYADVDSILNLDSRIVDNKIKELSAKVSNSNLGTDQANLYFYKLKKAMKAGQLDSVPFFIENGVAHAKLLDNEALLFNFKRTAGYYYLQTSQYVKSLEAFQEALTYTTEKDEVKNAHIFMGMAGIYYYLDDLDQAIYFCEAAFNVFEKLKIKSGMSSYYGNMAGIYAAKGEDDKNAEFIKRSLLISSELNDSITITINLNALGALALKNKDFTNALSYFDKAFLIASKINNGNLQSDILCNYGEVYEQKGNLDKASDYYNQANNIEGNTSLRTKMIRLYALARISELKGDYKLNSSYLKEYYSLSEQVKGSGVTQNIEKLKWENLLREQELKQQLEKQRFEFKSYLYIAITFLALSLIALFYSMYKNKSKSLKIYLLENENLEEVIRVEKELKNVQEKAHEQELEVLNKELTSLNILMLTKNNFVSELKDIISKSKSEPNPTNVLNSIRHSVNRLSNVEQDWGQFQQVFQKVHPEFFNTIQSKFPSITKGELRICAYIKINMSNNEMASLLNVEQRSIITNRYRIRKKMDLDAKLNLDEFIQSL</sequence>
<accession>A0A1I3QAE8</accession>
<dbReference type="SUPFAM" id="SSF46894">
    <property type="entry name" value="C-terminal effector domain of the bipartite response regulators"/>
    <property type="match status" value="1"/>
</dbReference>
<feature type="repeat" description="TPR" evidence="4">
    <location>
        <begin position="277"/>
        <end position="310"/>
    </location>
</feature>
<evidence type="ECO:0000256" key="6">
    <source>
        <dbReference type="SAM" id="Phobius"/>
    </source>
</evidence>
<dbReference type="AlphaFoldDB" id="A0A1I3QAE8"/>
<dbReference type="Gene3D" id="1.25.40.10">
    <property type="entry name" value="Tetratricopeptide repeat domain"/>
    <property type="match status" value="2"/>
</dbReference>
<keyword evidence="8" id="KW-1185">Reference proteome</keyword>
<dbReference type="GO" id="GO:0003677">
    <property type="term" value="F:DNA binding"/>
    <property type="evidence" value="ECO:0007669"/>
    <property type="project" value="InterPro"/>
</dbReference>
<dbReference type="GO" id="GO:0001965">
    <property type="term" value="F:G-protein alpha-subunit binding"/>
    <property type="evidence" value="ECO:0007669"/>
    <property type="project" value="TreeGrafter"/>
</dbReference>
<dbReference type="Pfam" id="PF13424">
    <property type="entry name" value="TPR_12"/>
    <property type="match status" value="1"/>
</dbReference>
<comment type="subcellular location">
    <subcellularLocation>
        <location evidence="1">Cytoplasm</location>
    </subcellularLocation>
</comment>
<dbReference type="GO" id="GO:0006355">
    <property type="term" value="P:regulation of DNA-templated transcription"/>
    <property type="evidence" value="ECO:0007669"/>
    <property type="project" value="InterPro"/>
</dbReference>
<evidence type="ECO:0000256" key="5">
    <source>
        <dbReference type="SAM" id="Coils"/>
    </source>
</evidence>
<evidence type="ECO:0000256" key="4">
    <source>
        <dbReference type="PROSITE-ProRule" id="PRU00339"/>
    </source>
</evidence>
<dbReference type="GO" id="GO:0005938">
    <property type="term" value="C:cell cortex"/>
    <property type="evidence" value="ECO:0007669"/>
    <property type="project" value="TreeGrafter"/>
</dbReference>
<keyword evidence="4" id="KW-0802">TPR repeat</keyword>
<dbReference type="Proteomes" id="UP000243887">
    <property type="component" value="Unassembled WGS sequence"/>
</dbReference>
<evidence type="ECO:0000256" key="2">
    <source>
        <dbReference type="ARBA" id="ARBA00022490"/>
    </source>
</evidence>
<keyword evidence="6" id="KW-0812">Transmembrane</keyword>
<gene>
    <name evidence="7" type="ORF">SAMN04487893_105126</name>
</gene>
<reference evidence="8" key="1">
    <citation type="submission" date="2016-10" db="EMBL/GenBank/DDBJ databases">
        <authorList>
            <person name="Varghese N."/>
            <person name="Submissions S."/>
        </authorList>
    </citation>
    <scope>NUCLEOTIDE SEQUENCE [LARGE SCALE GENOMIC DNA]</scope>
    <source>
        <strain evidence="8">DSM 26542</strain>
    </source>
</reference>
<organism evidence="7 8">
    <name type="scientific">Myroides guanonis</name>
    <dbReference type="NCBI Taxonomy" id="1150112"/>
    <lineage>
        <taxon>Bacteria</taxon>
        <taxon>Pseudomonadati</taxon>
        <taxon>Bacteroidota</taxon>
        <taxon>Flavobacteriia</taxon>
        <taxon>Flavobacteriales</taxon>
        <taxon>Flavobacteriaceae</taxon>
        <taxon>Myroides</taxon>
    </lineage>
</organism>
<dbReference type="SUPFAM" id="SSF48452">
    <property type="entry name" value="TPR-like"/>
    <property type="match status" value="1"/>
</dbReference>
<feature type="coiled-coil region" evidence="5">
    <location>
        <begin position="419"/>
        <end position="458"/>
    </location>
</feature>
<dbReference type="PANTHER" id="PTHR45954">
    <property type="entry name" value="LD33695P"/>
    <property type="match status" value="1"/>
</dbReference>
<evidence type="ECO:0000256" key="1">
    <source>
        <dbReference type="ARBA" id="ARBA00004496"/>
    </source>
</evidence>
<evidence type="ECO:0000313" key="7">
    <source>
        <dbReference type="EMBL" id="SFJ30690.1"/>
    </source>
</evidence>
<keyword evidence="2" id="KW-0963">Cytoplasm</keyword>
<keyword evidence="6" id="KW-1133">Transmembrane helix</keyword>
<dbReference type="RefSeq" id="WP_177190168.1">
    <property type="nucleotide sequence ID" value="NZ_FORU01000005.1"/>
</dbReference>
<keyword evidence="6" id="KW-0472">Membrane</keyword>
<proteinExistence type="predicted"/>
<dbReference type="InterPro" id="IPR016032">
    <property type="entry name" value="Sig_transdc_resp-reg_C-effctor"/>
</dbReference>
<dbReference type="PROSITE" id="PS50005">
    <property type="entry name" value="TPR"/>
    <property type="match status" value="1"/>
</dbReference>
<feature type="transmembrane region" description="Helical" evidence="6">
    <location>
        <begin position="386"/>
        <end position="406"/>
    </location>
</feature>
<dbReference type="EMBL" id="FORU01000005">
    <property type="protein sequence ID" value="SFJ30690.1"/>
    <property type="molecule type" value="Genomic_DNA"/>
</dbReference>